<dbReference type="RefSeq" id="XP_022458697.1">
    <property type="nucleotide sequence ID" value="XM_022602943.1"/>
</dbReference>
<keyword evidence="5" id="KW-0735">Signal-anchor</keyword>
<protein>
    <recommendedName>
        <fullName evidence="9">Glycosyltransferase family 15 protein</fullName>
    </recommendedName>
</protein>
<dbReference type="Pfam" id="PF01793">
    <property type="entry name" value="Glyco_transf_15"/>
    <property type="match status" value="1"/>
</dbReference>
<dbReference type="AlphaFoldDB" id="W6MNR0"/>
<dbReference type="HOGENOM" id="CLU_573721_0_0_1"/>
<proteinExistence type="inferred from homology"/>
<dbReference type="GO" id="GO:0000026">
    <property type="term" value="F:alpha-1,2-mannosyltransferase activity"/>
    <property type="evidence" value="ECO:0007669"/>
    <property type="project" value="TreeGrafter"/>
</dbReference>
<dbReference type="FunFam" id="3.90.550.10:FF:000051">
    <property type="entry name" value="Alpha-1,2-mannosyltransferase (Ktr4)"/>
    <property type="match status" value="1"/>
</dbReference>
<keyword evidence="4" id="KW-0808">Transferase</keyword>
<dbReference type="PANTHER" id="PTHR31121:SF6">
    <property type="entry name" value="ALPHA-1,2 MANNOSYLTRANSFERASE KTR1"/>
    <property type="match status" value="1"/>
</dbReference>
<evidence type="ECO:0000256" key="3">
    <source>
        <dbReference type="ARBA" id="ARBA00022676"/>
    </source>
</evidence>
<evidence type="ECO:0000256" key="2">
    <source>
        <dbReference type="ARBA" id="ARBA00007677"/>
    </source>
</evidence>
<dbReference type="PANTHER" id="PTHR31121">
    <property type="entry name" value="ALPHA-1,2 MANNOSYLTRANSFERASE KTR1"/>
    <property type="match status" value="1"/>
</dbReference>
<dbReference type="OrthoDB" id="439943at2759"/>
<keyword evidence="8" id="KW-1185">Reference proteome</keyword>
<dbReference type="SUPFAM" id="SSF53448">
    <property type="entry name" value="Nucleotide-diphospho-sugar transferases"/>
    <property type="match status" value="1"/>
</dbReference>
<keyword evidence="5" id="KW-0812">Transmembrane</keyword>
<evidence type="ECO:0000256" key="4">
    <source>
        <dbReference type="ARBA" id="ARBA00022679"/>
    </source>
</evidence>
<comment type="subcellular location">
    <subcellularLocation>
        <location evidence="1">Membrane</location>
        <topology evidence="1">Single-pass type II membrane protein</topology>
    </subcellularLocation>
</comment>
<evidence type="ECO:0000256" key="5">
    <source>
        <dbReference type="ARBA" id="ARBA00022968"/>
    </source>
</evidence>
<dbReference type="Gene3D" id="3.90.550.10">
    <property type="entry name" value="Spore Coat Polysaccharide Biosynthesis Protein SpsA, Chain A"/>
    <property type="match status" value="1"/>
</dbReference>
<dbReference type="GeneID" id="34520085"/>
<dbReference type="GO" id="GO:0000032">
    <property type="term" value="P:cell wall mannoprotein biosynthetic process"/>
    <property type="evidence" value="ECO:0007669"/>
    <property type="project" value="TreeGrafter"/>
</dbReference>
<dbReference type="GO" id="GO:0016020">
    <property type="term" value="C:membrane"/>
    <property type="evidence" value="ECO:0007669"/>
    <property type="project" value="UniProtKB-SubCell"/>
</dbReference>
<dbReference type="GO" id="GO:0005794">
    <property type="term" value="C:Golgi apparatus"/>
    <property type="evidence" value="ECO:0007669"/>
    <property type="project" value="TreeGrafter"/>
</dbReference>
<evidence type="ECO:0000256" key="1">
    <source>
        <dbReference type="ARBA" id="ARBA00004606"/>
    </source>
</evidence>
<reference evidence="7" key="2">
    <citation type="submission" date="2014-02" db="EMBL/GenBank/DDBJ databases">
        <title>Complete DNA sequence of /Kuraishia capsulata/ illustrates novel genomic features among budding yeasts (/Saccharomycotina/).</title>
        <authorList>
            <person name="Morales L."/>
            <person name="Noel B."/>
            <person name="Porcel B."/>
            <person name="Marcet-Houben M."/>
            <person name="Hullo M-F."/>
            <person name="Sacerdot C."/>
            <person name="Tekaia F."/>
            <person name="Leh-Louis V."/>
            <person name="Despons L."/>
            <person name="Khanna V."/>
            <person name="Aury J-M."/>
            <person name="Barbe V."/>
            <person name="Couloux A."/>
            <person name="Labadie K."/>
            <person name="Pelletier E."/>
            <person name="Souciet J-L."/>
            <person name="Boekhout T."/>
            <person name="Gabaldon T."/>
            <person name="Wincker P."/>
            <person name="Dujon B."/>
        </authorList>
    </citation>
    <scope>NUCLEOTIDE SEQUENCE</scope>
    <source>
        <strain evidence="7">CBS 1993</strain>
    </source>
</reference>
<evidence type="ECO:0000313" key="7">
    <source>
        <dbReference type="EMBL" id="CDK26697.1"/>
    </source>
</evidence>
<dbReference type="InterPro" id="IPR029044">
    <property type="entry name" value="Nucleotide-diphossugar_trans"/>
</dbReference>
<reference evidence="7" key="1">
    <citation type="submission" date="2013-12" db="EMBL/GenBank/DDBJ databases">
        <authorList>
            <person name="Genoscope - CEA"/>
        </authorList>
    </citation>
    <scope>NUCLEOTIDE SEQUENCE</scope>
    <source>
        <strain evidence="7">CBS 1993</strain>
    </source>
</reference>
<evidence type="ECO:0008006" key="9">
    <source>
        <dbReference type="Google" id="ProtNLM"/>
    </source>
</evidence>
<evidence type="ECO:0000313" key="8">
    <source>
        <dbReference type="Proteomes" id="UP000019384"/>
    </source>
</evidence>
<dbReference type="InterPro" id="IPR002685">
    <property type="entry name" value="Glyco_trans_15"/>
</dbReference>
<evidence type="ECO:0000256" key="6">
    <source>
        <dbReference type="SAM" id="MobiDB-lite"/>
    </source>
</evidence>
<name>W6MNR0_9ASCO</name>
<dbReference type="GO" id="GO:0006487">
    <property type="term" value="P:protein N-linked glycosylation"/>
    <property type="evidence" value="ECO:0007669"/>
    <property type="project" value="TreeGrafter"/>
</dbReference>
<sequence>MVRAKIVALLRSRSRLLVVVALAVFLVAITLQGTSGKEVLSERENAVIVSLARNEELHALLESIQSLEDRFNNKFHYDWIFLNEKPFSEDFINETTAMVSGKTQYGLIPLEHWSFPDYIDTEKAKKRFTELENVYKYGGQESYRHMCRFNSGFFYKHELLKPYKYYWRVEPGVKFYCDINYDVFKFMRENNKAYGFTVALFENPKTIPSLWLAVRDFLSINGLPTENFMEFLSSNKGTDYNTCHFWSNFEIADLDIWRSEFYENFFNFLDRTGGFFYERWGDAPVHTIGAALQLSADKFHFFEDIGYSHPPITACTNNDVLRKKNKCSCNPMFDFNPNYYVSCMEHFMEVSRMEYPEGWGHFVLPTLGGEPETPMIESQTESLKYLQKLFEQKKSGTIKIDGVIEDPGFQEELQKFEAELKEKAEKEKKEKKEEAERKKAEKEEAEKAKKAERENDERERAKAEAEAAEKKKDEAQ</sequence>
<organism evidence="7 8">
    <name type="scientific">Kuraishia capsulata CBS 1993</name>
    <dbReference type="NCBI Taxonomy" id="1382522"/>
    <lineage>
        <taxon>Eukaryota</taxon>
        <taxon>Fungi</taxon>
        <taxon>Dikarya</taxon>
        <taxon>Ascomycota</taxon>
        <taxon>Saccharomycotina</taxon>
        <taxon>Pichiomycetes</taxon>
        <taxon>Pichiales</taxon>
        <taxon>Pichiaceae</taxon>
        <taxon>Kuraishia</taxon>
    </lineage>
</organism>
<keyword evidence="3" id="KW-0328">Glycosyltransferase</keyword>
<accession>W6MNR0</accession>
<feature type="region of interest" description="Disordered" evidence="6">
    <location>
        <begin position="423"/>
        <end position="476"/>
    </location>
</feature>
<dbReference type="EMBL" id="HG793127">
    <property type="protein sequence ID" value="CDK26697.1"/>
    <property type="molecule type" value="Genomic_DNA"/>
</dbReference>
<gene>
    <name evidence="7" type="ORF">KUCA_T00002671001</name>
</gene>
<dbReference type="GO" id="GO:0006493">
    <property type="term" value="P:protein O-linked glycosylation"/>
    <property type="evidence" value="ECO:0007669"/>
    <property type="project" value="TreeGrafter"/>
</dbReference>
<dbReference type="Proteomes" id="UP000019384">
    <property type="component" value="Unassembled WGS sequence"/>
</dbReference>
<comment type="similarity">
    <text evidence="2">Belongs to the glycosyltransferase 15 family.</text>
</comment>